<dbReference type="Proteomes" id="UP000759537">
    <property type="component" value="Unassembled WGS sequence"/>
</dbReference>
<evidence type="ECO:0000313" key="1">
    <source>
        <dbReference type="EMBL" id="KAF8476298.1"/>
    </source>
</evidence>
<dbReference type="OrthoDB" id="3258581at2759"/>
<keyword evidence="2" id="KW-1185">Reference proteome</keyword>
<reference evidence="1" key="2">
    <citation type="journal article" date="2020" name="Nat. Commun.">
        <title>Large-scale genome sequencing of mycorrhizal fungi provides insights into the early evolution of symbiotic traits.</title>
        <authorList>
            <person name="Miyauchi S."/>
            <person name="Kiss E."/>
            <person name="Kuo A."/>
            <person name="Drula E."/>
            <person name="Kohler A."/>
            <person name="Sanchez-Garcia M."/>
            <person name="Morin E."/>
            <person name="Andreopoulos B."/>
            <person name="Barry K.W."/>
            <person name="Bonito G."/>
            <person name="Buee M."/>
            <person name="Carver A."/>
            <person name="Chen C."/>
            <person name="Cichocki N."/>
            <person name="Clum A."/>
            <person name="Culley D."/>
            <person name="Crous P.W."/>
            <person name="Fauchery L."/>
            <person name="Girlanda M."/>
            <person name="Hayes R.D."/>
            <person name="Keri Z."/>
            <person name="LaButti K."/>
            <person name="Lipzen A."/>
            <person name="Lombard V."/>
            <person name="Magnuson J."/>
            <person name="Maillard F."/>
            <person name="Murat C."/>
            <person name="Nolan M."/>
            <person name="Ohm R.A."/>
            <person name="Pangilinan J."/>
            <person name="Pereira M.F."/>
            <person name="Perotto S."/>
            <person name="Peter M."/>
            <person name="Pfister S."/>
            <person name="Riley R."/>
            <person name="Sitrit Y."/>
            <person name="Stielow J.B."/>
            <person name="Szollosi G."/>
            <person name="Zifcakova L."/>
            <person name="Stursova M."/>
            <person name="Spatafora J.W."/>
            <person name="Tedersoo L."/>
            <person name="Vaario L.M."/>
            <person name="Yamada A."/>
            <person name="Yan M."/>
            <person name="Wang P."/>
            <person name="Xu J."/>
            <person name="Bruns T."/>
            <person name="Baldrian P."/>
            <person name="Vilgalys R."/>
            <person name="Dunand C."/>
            <person name="Henrissat B."/>
            <person name="Grigoriev I.V."/>
            <person name="Hibbett D."/>
            <person name="Nagy L.G."/>
            <person name="Martin F.M."/>
        </authorList>
    </citation>
    <scope>NUCLEOTIDE SEQUENCE</scope>
    <source>
        <strain evidence="1">Prilba</strain>
    </source>
</reference>
<dbReference type="EMBL" id="WHVB01000015">
    <property type="protein sequence ID" value="KAF8476298.1"/>
    <property type="molecule type" value="Genomic_DNA"/>
</dbReference>
<comment type="caution">
    <text evidence="1">The sequence shown here is derived from an EMBL/GenBank/DDBJ whole genome shotgun (WGS) entry which is preliminary data.</text>
</comment>
<reference evidence="1" key="1">
    <citation type="submission" date="2019-10" db="EMBL/GenBank/DDBJ databases">
        <authorList>
            <consortium name="DOE Joint Genome Institute"/>
            <person name="Kuo A."/>
            <person name="Miyauchi S."/>
            <person name="Kiss E."/>
            <person name="Drula E."/>
            <person name="Kohler A."/>
            <person name="Sanchez-Garcia M."/>
            <person name="Andreopoulos B."/>
            <person name="Barry K.W."/>
            <person name="Bonito G."/>
            <person name="Buee M."/>
            <person name="Carver A."/>
            <person name="Chen C."/>
            <person name="Cichocki N."/>
            <person name="Clum A."/>
            <person name="Culley D."/>
            <person name="Crous P.W."/>
            <person name="Fauchery L."/>
            <person name="Girlanda M."/>
            <person name="Hayes R."/>
            <person name="Keri Z."/>
            <person name="LaButti K."/>
            <person name="Lipzen A."/>
            <person name="Lombard V."/>
            <person name="Magnuson J."/>
            <person name="Maillard F."/>
            <person name="Morin E."/>
            <person name="Murat C."/>
            <person name="Nolan M."/>
            <person name="Ohm R."/>
            <person name="Pangilinan J."/>
            <person name="Pereira M."/>
            <person name="Perotto S."/>
            <person name="Peter M."/>
            <person name="Riley R."/>
            <person name="Sitrit Y."/>
            <person name="Stielow B."/>
            <person name="Szollosi G."/>
            <person name="Zifcakova L."/>
            <person name="Stursova M."/>
            <person name="Spatafora J.W."/>
            <person name="Tedersoo L."/>
            <person name="Vaario L.-M."/>
            <person name="Yamada A."/>
            <person name="Yan M."/>
            <person name="Wang P."/>
            <person name="Xu J."/>
            <person name="Bruns T."/>
            <person name="Baldrian P."/>
            <person name="Vilgalys R."/>
            <person name="Henrissat B."/>
            <person name="Grigoriev I.V."/>
            <person name="Hibbett D."/>
            <person name="Nagy L.G."/>
            <person name="Martin F.M."/>
        </authorList>
    </citation>
    <scope>NUCLEOTIDE SEQUENCE</scope>
    <source>
        <strain evidence="1">Prilba</strain>
    </source>
</reference>
<gene>
    <name evidence="1" type="ORF">DFH94DRAFT_758300</name>
</gene>
<dbReference type="AlphaFoldDB" id="A0A9P5MRR4"/>
<accession>A0A9P5MRR4</accession>
<protein>
    <submittedName>
        <fullName evidence="1">Uncharacterized protein</fullName>
    </submittedName>
</protein>
<proteinExistence type="predicted"/>
<name>A0A9P5MRR4_9AGAM</name>
<organism evidence="1 2">
    <name type="scientific">Russula ochroleuca</name>
    <dbReference type="NCBI Taxonomy" id="152965"/>
    <lineage>
        <taxon>Eukaryota</taxon>
        <taxon>Fungi</taxon>
        <taxon>Dikarya</taxon>
        <taxon>Basidiomycota</taxon>
        <taxon>Agaricomycotina</taxon>
        <taxon>Agaricomycetes</taxon>
        <taxon>Russulales</taxon>
        <taxon>Russulaceae</taxon>
        <taxon>Russula</taxon>
    </lineage>
</organism>
<sequence length="355" mass="40889">MAAPGQQFDKRGFLNFMDIHGKAYRNQAMEIISICRVFSLSRGVDEISKQDDELTVVLRACDEALACAAAEVKKRSTVSDQRIKMVTRKLHEYESAFHRTTKSVEKRMKKAMEEDKKESGGAGLLRFLPLPTHRTRAEAPSRVVQFHLQRSITNTQTIRVTQMLTSHPNESEILWNFSRYPPDGKRITLAENPHFYHYQSPNVYRDGFTTGPMEGYQYANDIYVLTNTPSRIFLECGENSRAFDNVWRTNGIFIFKSICGKLEGELRVRQLLRNGSSWEWCHEEPLSLQQQARLAEPSPNPRSTKTRASTTAWIPVDDWTVPVYHVLYSQDADRDTKIRIRILVNRNPSRFNTVG</sequence>
<evidence type="ECO:0000313" key="2">
    <source>
        <dbReference type="Proteomes" id="UP000759537"/>
    </source>
</evidence>